<dbReference type="EMBL" id="ADAD01000126">
    <property type="protein sequence ID" value="EEY34820.1"/>
    <property type="molecule type" value="Genomic_DNA"/>
</dbReference>
<comment type="caution">
    <text evidence="2">The sequence shown here is derived from an EMBL/GenBank/DDBJ whole genome shotgun (WGS) entry which is preliminary data.</text>
</comment>
<keyword evidence="1" id="KW-0812">Transmembrane</keyword>
<dbReference type="AlphaFoldDB" id="D0GM78"/>
<evidence type="ECO:0008006" key="4">
    <source>
        <dbReference type="Google" id="ProtNLM"/>
    </source>
</evidence>
<dbReference type="Proteomes" id="UP000004226">
    <property type="component" value="Unassembled WGS sequence"/>
</dbReference>
<feature type="transmembrane region" description="Helical" evidence="1">
    <location>
        <begin position="136"/>
        <end position="156"/>
    </location>
</feature>
<organism evidence="2 3">
    <name type="scientific">Pseudoleptotrichia goodfellowii F0264</name>
    <dbReference type="NCBI Taxonomy" id="596323"/>
    <lineage>
        <taxon>Bacteria</taxon>
        <taxon>Fusobacteriati</taxon>
        <taxon>Fusobacteriota</taxon>
        <taxon>Fusobacteriia</taxon>
        <taxon>Fusobacteriales</taxon>
        <taxon>Leptotrichiaceae</taxon>
        <taxon>Pseudoleptotrichia</taxon>
    </lineage>
</organism>
<keyword evidence="1" id="KW-0472">Membrane</keyword>
<proteinExistence type="predicted"/>
<evidence type="ECO:0000256" key="1">
    <source>
        <dbReference type="SAM" id="Phobius"/>
    </source>
</evidence>
<protein>
    <recommendedName>
        <fullName evidence="4">DUF624 domain-containing protein</fullName>
    </recommendedName>
</protein>
<sequence length="211" mass="24396">MFIEFGENIPYLDILIMVLGFIVMSIARDLFYRNIANKIENKNDADNGIKKVLIFNGIAILVLLGNGIIFYCILISGLENILTLYRMLIIICVIIIIQVFIYCLFFIYFTPLYLIRNLTFSESLKYNFHLCKSNKARIFFPMLITEIPILAVNSIFNRIPYLGSLLNIGLSVFGNIFIAALMTIIYLNVEYMDRKKDVEKTEKDISDEELI</sequence>
<accession>D0GM78</accession>
<evidence type="ECO:0000313" key="2">
    <source>
        <dbReference type="EMBL" id="EEY34820.1"/>
    </source>
</evidence>
<keyword evidence="3" id="KW-1185">Reference proteome</keyword>
<evidence type="ECO:0000313" key="3">
    <source>
        <dbReference type="Proteomes" id="UP000004226"/>
    </source>
</evidence>
<gene>
    <name evidence="2" type="ORF">HMPREF0554_2324</name>
</gene>
<feature type="transmembrane region" description="Helical" evidence="1">
    <location>
        <begin position="84"/>
        <end position="115"/>
    </location>
</feature>
<name>D0GM78_9FUSO</name>
<keyword evidence="1" id="KW-1133">Transmembrane helix</keyword>
<reference evidence="2 3" key="1">
    <citation type="submission" date="2009-10" db="EMBL/GenBank/DDBJ databases">
        <authorList>
            <person name="Harkins D.M."/>
            <person name="Madupu R."/>
            <person name="Durkin A.S."/>
            <person name="Torralba M."/>
            <person name="Methe B."/>
            <person name="Sutton G.G."/>
            <person name="Strausberg R.L."/>
            <person name="Nelson K.E."/>
        </authorList>
    </citation>
    <scope>NUCLEOTIDE SEQUENCE [LARGE SCALE GENOMIC DNA]</scope>
    <source>
        <strain evidence="2 3">F0264</strain>
    </source>
</reference>
<feature type="transmembrane region" description="Helical" evidence="1">
    <location>
        <begin position="168"/>
        <end position="187"/>
    </location>
</feature>
<feature type="transmembrane region" description="Helical" evidence="1">
    <location>
        <begin position="52"/>
        <end position="78"/>
    </location>
</feature>
<feature type="transmembrane region" description="Helical" evidence="1">
    <location>
        <begin position="12"/>
        <end position="31"/>
    </location>
</feature>